<gene>
    <name evidence="8" type="ORF">EWU23_08230</name>
</gene>
<feature type="transmembrane region" description="Helical" evidence="6">
    <location>
        <begin position="213"/>
        <end position="230"/>
    </location>
</feature>
<feature type="transmembrane region" description="Helical" evidence="6">
    <location>
        <begin position="20"/>
        <end position="41"/>
    </location>
</feature>
<evidence type="ECO:0000256" key="2">
    <source>
        <dbReference type="ARBA" id="ARBA00022475"/>
    </source>
</evidence>
<protein>
    <recommendedName>
        <fullName evidence="6">TVP38/TMEM64 family membrane protein</fullName>
    </recommendedName>
</protein>
<evidence type="ECO:0000256" key="5">
    <source>
        <dbReference type="ARBA" id="ARBA00023136"/>
    </source>
</evidence>
<evidence type="ECO:0000256" key="4">
    <source>
        <dbReference type="ARBA" id="ARBA00022989"/>
    </source>
</evidence>
<comment type="subcellular location">
    <subcellularLocation>
        <location evidence="1 6">Cell membrane</location>
        <topology evidence="1 6">Multi-pass membrane protein</topology>
    </subcellularLocation>
</comment>
<feature type="transmembrane region" description="Helical" evidence="6">
    <location>
        <begin position="170"/>
        <end position="193"/>
    </location>
</feature>
<evidence type="ECO:0000256" key="1">
    <source>
        <dbReference type="ARBA" id="ARBA00004651"/>
    </source>
</evidence>
<dbReference type="PANTHER" id="PTHR12677:SF59">
    <property type="entry name" value="GOLGI APPARATUS MEMBRANE PROTEIN TVP38-RELATED"/>
    <property type="match status" value="1"/>
</dbReference>
<dbReference type="Pfam" id="PF09335">
    <property type="entry name" value="VTT_dom"/>
    <property type="match status" value="1"/>
</dbReference>
<evidence type="ECO:0000259" key="7">
    <source>
        <dbReference type="Pfam" id="PF09335"/>
    </source>
</evidence>
<accession>A0ABX0F3M6</accession>
<comment type="caution">
    <text evidence="8">The sequence shown here is derived from an EMBL/GenBank/DDBJ whole genome shotgun (WGS) entry which is preliminary data.</text>
</comment>
<dbReference type="EMBL" id="SEWW01000004">
    <property type="protein sequence ID" value="NGZ44460.1"/>
    <property type="molecule type" value="Genomic_DNA"/>
</dbReference>
<dbReference type="Proteomes" id="UP001318301">
    <property type="component" value="Unassembled WGS sequence"/>
</dbReference>
<feature type="domain" description="VTT" evidence="7">
    <location>
        <begin position="77"/>
        <end position="193"/>
    </location>
</feature>
<name>A0ABX0F3M6_9BACT</name>
<evidence type="ECO:0000313" key="9">
    <source>
        <dbReference type="Proteomes" id="UP001318301"/>
    </source>
</evidence>
<proteinExistence type="inferred from homology"/>
<evidence type="ECO:0000313" key="8">
    <source>
        <dbReference type="EMBL" id="NGZ44460.1"/>
    </source>
</evidence>
<feature type="transmembrane region" description="Helical" evidence="6">
    <location>
        <begin position="94"/>
        <end position="115"/>
    </location>
</feature>
<evidence type="ECO:0000256" key="3">
    <source>
        <dbReference type="ARBA" id="ARBA00022692"/>
    </source>
</evidence>
<reference evidence="8 9" key="1">
    <citation type="submission" date="2019-02" db="EMBL/GenBank/DDBJ databases">
        <title>Genome of a new Bacteroidetes strain.</title>
        <authorList>
            <person name="Pitt A."/>
        </authorList>
    </citation>
    <scope>NUCLEOTIDE SEQUENCE [LARGE SCALE GENOMIC DNA]</scope>
    <source>
        <strain evidence="8 9">50C-KIRBA</strain>
    </source>
</reference>
<keyword evidence="4 6" id="KW-1133">Transmembrane helix</keyword>
<feature type="transmembrane region" description="Helical" evidence="6">
    <location>
        <begin position="141"/>
        <end position="158"/>
    </location>
</feature>
<comment type="similarity">
    <text evidence="6">Belongs to the TVP38/TMEM64 family.</text>
</comment>
<feature type="transmembrane region" description="Helical" evidence="6">
    <location>
        <begin position="61"/>
        <end position="87"/>
    </location>
</feature>
<keyword evidence="3 6" id="KW-0812">Transmembrane</keyword>
<keyword evidence="9" id="KW-1185">Reference proteome</keyword>
<organism evidence="8 9">
    <name type="scientific">Aquirufa beregesia</name>
    <dbReference type="NCBI Taxonomy" id="2516556"/>
    <lineage>
        <taxon>Bacteria</taxon>
        <taxon>Pseudomonadati</taxon>
        <taxon>Bacteroidota</taxon>
        <taxon>Cytophagia</taxon>
        <taxon>Cytophagales</taxon>
        <taxon>Flectobacillaceae</taxon>
        <taxon>Aquirufa</taxon>
    </lineage>
</organism>
<dbReference type="PANTHER" id="PTHR12677">
    <property type="entry name" value="GOLGI APPARATUS MEMBRANE PROTEIN TVP38-RELATED"/>
    <property type="match status" value="1"/>
</dbReference>
<keyword evidence="5 6" id="KW-0472">Membrane</keyword>
<sequence>MKFPYLCCSISFHMRFRKKLFFEIAYLLWMGLLPFISSLALGYLAVSNPSFFLNLSVSQQVFFWVATVFVMGLALCPTTFLALFVGYIWGFQGIWPLIVAYSLASILGFGMAKLWKGHAMIRWIKRTKKGAQFLSNVQAQSFSWVFLARLSPIFPFAITNAMMSFLGVSFLDFCLAGMIGMLPRTALAVWTGTQAKSWEYLLHHPESFSWQDGASLVLLVFSGLGMYFLAKRQVKA</sequence>
<dbReference type="InterPro" id="IPR015414">
    <property type="entry name" value="TMEM64"/>
</dbReference>
<dbReference type="InterPro" id="IPR032816">
    <property type="entry name" value="VTT_dom"/>
</dbReference>
<keyword evidence="2 6" id="KW-1003">Cell membrane</keyword>
<evidence type="ECO:0000256" key="6">
    <source>
        <dbReference type="RuleBase" id="RU366058"/>
    </source>
</evidence>